<gene>
    <name evidence="1" type="ORF">BUZ51_06375</name>
</gene>
<dbReference type="Proteomes" id="UP000241540">
    <property type="component" value="Unassembled WGS sequence"/>
</dbReference>
<proteinExistence type="predicted"/>
<name>A0A974QNC4_STAHO</name>
<organism evidence="1 2">
    <name type="scientific">Staphylococcus hominis</name>
    <dbReference type="NCBI Taxonomy" id="1290"/>
    <lineage>
        <taxon>Bacteria</taxon>
        <taxon>Bacillati</taxon>
        <taxon>Bacillota</taxon>
        <taxon>Bacilli</taxon>
        <taxon>Bacillales</taxon>
        <taxon>Staphylococcaceae</taxon>
        <taxon>Staphylococcus</taxon>
    </lineage>
</organism>
<accession>A0A974QNC4</accession>
<sequence length="208" mass="24624">MAYAKDLKGQVFYNMKAIRRVGTDKHRHPIYLFECLLCGRKVEKVANEVKRGKCKSCGCNQNLATTTHGMTGTKMYHRWQGMIARCYQKTNSHYKSYGGRGIKVCERWRHSFENFLEDMGEPPFKNAQIDRIDNDKNYEPSNCRWVTPLQNAHNKQKTKFRNITKYHNKYKVVIARNYKTYYLGLFESLEEAINSRDEWINNFKNDIV</sequence>
<protein>
    <submittedName>
        <fullName evidence="1">AP2 domain-containing protein</fullName>
    </submittedName>
</protein>
<dbReference type="EMBL" id="PZHX01000010">
    <property type="protein sequence ID" value="PTK30836.1"/>
    <property type="molecule type" value="Genomic_DNA"/>
</dbReference>
<evidence type="ECO:0000313" key="2">
    <source>
        <dbReference type="Proteomes" id="UP000241540"/>
    </source>
</evidence>
<reference evidence="1 2" key="1">
    <citation type="journal article" date="2016" name="Front. Microbiol.">
        <title>Comprehensive Phylogenetic Analysis of Bovine Non-aureus Staphylococci Species Based on Whole-Genome Sequencing.</title>
        <authorList>
            <person name="Naushad S."/>
            <person name="Barkema H.W."/>
            <person name="Luby C."/>
            <person name="Condas L.A."/>
            <person name="Nobrega D.B."/>
            <person name="Carson D.A."/>
            <person name="De Buck J."/>
        </authorList>
    </citation>
    <scope>NUCLEOTIDE SEQUENCE [LARGE SCALE GENOMIC DNA]</scope>
    <source>
        <strain evidence="1 2">SNUC 5336</strain>
    </source>
</reference>
<dbReference type="AlphaFoldDB" id="A0A974QNC4"/>
<comment type="caution">
    <text evidence="1">The sequence shown here is derived from an EMBL/GenBank/DDBJ whole genome shotgun (WGS) entry which is preliminary data.</text>
</comment>
<dbReference type="RefSeq" id="WP_107640209.1">
    <property type="nucleotide sequence ID" value="NZ_PZHX01000010.1"/>
</dbReference>
<evidence type="ECO:0000313" key="1">
    <source>
        <dbReference type="EMBL" id="PTK30836.1"/>
    </source>
</evidence>